<reference evidence="8" key="1">
    <citation type="submission" date="2021-02" db="EMBL/GenBank/DDBJ databases">
        <authorList>
            <person name="Bekaert M."/>
        </authorList>
    </citation>
    <scope>NUCLEOTIDE SEQUENCE</scope>
    <source>
        <strain evidence="8">IoA-00</strain>
    </source>
</reference>
<sequence>MLLRLLLITSSLDLLPVTMPRHTSAFCSPLIAFLSEFKEGHYAALTLLSDKPLPNYKLRELVSCLDAVGRPLNVLNLYEYPLLLIEEMVQIYETFIIYVFDGNITAKFFELEDASTFIINPWMMISWAGNYDLVPKDLESVYELVPHLTVQTKDPSRSVPSFTINNSSLKIIDKSYIWARRKDLEGLHFRIGYIGSSSFFSVTPGGTPKGIFYDIYKILKANLNITETFVESVDGLYGADENTGLVGMAKRGEIDFSILDFDITEERIKYVDFTVSIYVDYKIFYTLNFGNTQSWGAFYRTVDGEPTIEIVNSVATPFRTMGALDTTDKPLKTPGRILVITVCIFGSMIYWVYNAGLTSVLTVDTSTAPINSFSDLLTSNEYQLVIRRGSALEQELKAATVNSSPVLKKVYDRFIKDNPKALVRSLREGKDLLLSGSMSVLLFPKVALRIQYPNLTCLFHKSTGIEFKANIGWLVKKNFSYLPLFNFQLSQYAQAGVLKRFWIKNKGGKLNVCSNEDFKPIENSSIIFCLSYPFDGDNCGSGYLSI</sequence>
<dbReference type="Gene3D" id="3.40.190.10">
    <property type="entry name" value="Periplasmic binding protein-like II"/>
    <property type="match status" value="2"/>
</dbReference>
<comment type="subcellular location">
    <subcellularLocation>
        <location evidence="1">Cell membrane</location>
        <topology evidence="1">Multi-pass membrane protein</topology>
    </subcellularLocation>
</comment>
<keyword evidence="7" id="KW-0325">Glycoprotein</keyword>
<protein>
    <submittedName>
        <fullName evidence="8">GRIK5</fullName>
    </submittedName>
</protein>
<dbReference type="InterPro" id="IPR052192">
    <property type="entry name" value="Insect_Ionotropic_Sensory_Rcpt"/>
</dbReference>
<evidence type="ECO:0000256" key="3">
    <source>
        <dbReference type="ARBA" id="ARBA00022692"/>
    </source>
</evidence>
<dbReference type="PANTHER" id="PTHR42643">
    <property type="entry name" value="IONOTROPIC RECEPTOR 20A-RELATED"/>
    <property type="match status" value="1"/>
</dbReference>
<evidence type="ECO:0000256" key="6">
    <source>
        <dbReference type="ARBA" id="ARBA00023170"/>
    </source>
</evidence>
<organism evidence="8 9">
    <name type="scientific">Lepeophtheirus salmonis</name>
    <name type="common">Salmon louse</name>
    <name type="synonym">Caligus salmonis</name>
    <dbReference type="NCBI Taxonomy" id="72036"/>
    <lineage>
        <taxon>Eukaryota</taxon>
        <taxon>Metazoa</taxon>
        <taxon>Ecdysozoa</taxon>
        <taxon>Arthropoda</taxon>
        <taxon>Crustacea</taxon>
        <taxon>Multicrustacea</taxon>
        <taxon>Hexanauplia</taxon>
        <taxon>Copepoda</taxon>
        <taxon>Siphonostomatoida</taxon>
        <taxon>Caligidae</taxon>
        <taxon>Lepeophtheirus</taxon>
    </lineage>
</organism>
<dbReference type="AlphaFoldDB" id="A0A7R8CKQ7"/>
<keyword evidence="6" id="KW-0675">Receptor</keyword>
<evidence type="ECO:0000256" key="4">
    <source>
        <dbReference type="ARBA" id="ARBA00022989"/>
    </source>
</evidence>
<dbReference type="SUPFAM" id="SSF53850">
    <property type="entry name" value="Periplasmic binding protein-like II"/>
    <property type="match status" value="1"/>
</dbReference>
<evidence type="ECO:0000256" key="1">
    <source>
        <dbReference type="ARBA" id="ARBA00004651"/>
    </source>
</evidence>
<keyword evidence="2" id="KW-1003">Cell membrane</keyword>
<name>A0A7R8CKQ7_LEPSM</name>
<evidence type="ECO:0000256" key="7">
    <source>
        <dbReference type="ARBA" id="ARBA00023180"/>
    </source>
</evidence>
<evidence type="ECO:0000313" key="8">
    <source>
        <dbReference type="EMBL" id="CAF2849612.1"/>
    </source>
</evidence>
<keyword evidence="9" id="KW-1185">Reference proteome</keyword>
<evidence type="ECO:0000256" key="2">
    <source>
        <dbReference type="ARBA" id="ARBA00022475"/>
    </source>
</evidence>
<keyword evidence="4" id="KW-1133">Transmembrane helix</keyword>
<gene>
    <name evidence="8" type="ORF">LSAA_5309</name>
</gene>
<dbReference type="GO" id="GO:0005886">
    <property type="term" value="C:plasma membrane"/>
    <property type="evidence" value="ECO:0007669"/>
    <property type="project" value="UniProtKB-SubCell"/>
</dbReference>
<dbReference type="EMBL" id="HG994593">
    <property type="protein sequence ID" value="CAF2849612.1"/>
    <property type="molecule type" value="Genomic_DNA"/>
</dbReference>
<evidence type="ECO:0000313" key="9">
    <source>
        <dbReference type="Proteomes" id="UP000675881"/>
    </source>
</evidence>
<evidence type="ECO:0000256" key="5">
    <source>
        <dbReference type="ARBA" id="ARBA00023136"/>
    </source>
</evidence>
<dbReference type="OrthoDB" id="5984008at2759"/>
<keyword evidence="5" id="KW-0472">Membrane</keyword>
<dbReference type="PANTHER" id="PTHR42643:SF24">
    <property type="entry name" value="IONOTROPIC RECEPTOR 60A"/>
    <property type="match status" value="1"/>
</dbReference>
<dbReference type="Proteomes" id="UP000675881">
    <property type="component" value="Chromosome 14"/>
</dbReference>
<keyword evidence="3" id="KW-0812">Transmembrane</keyword>
<accession>A0A7R8CKQ7</accession>
<proteinExistence type="predicted"/>